<accession>A0ABY2P6A1</accession>
<keyword evidence="3" id="KW-1185">Reference proteome</keyword>
<dbReference type="EMBL" id="SRZK01000533">
    <property type="protein sequence ID" value="TGY99330.1"/>
    <property type="molecule type" value="Genomic_DNA"/>
</dbReference>
<protein>
    <submittedName>
        <fullName evidence="2">Uncharacterized protein</fullName>
    </submittedName>
</protein>
<proteinExistence type="predicted"/>
<dbReference type="Proteomes" id="UP000306274">
    <property type="component" value="Unassembled WGS sequence"/>
</dbReference>
<gene>
    <name evidence="2" type="ORF">E5Z02_30820</name>
</gene>
<evidence type="ECO:0000313" key="2">
    <source>
        <dbReference type="EMBL" id="TGY99330.1"/>
    </source>
</evidence>
<feature type="region of interest" description="Disordered" evidence="1">
    <location>
        <begin position="1"/>
        <end position="36"/>
    </location>
</feature>
<comment type="caution">
    <text evidence="2">The sequence shown here is derived from an EMBL/GenBank/DDBJ whole genome shotgun (WGS) entry which is preliminary data.</text>
</comment>
<sequence length="60" mass="6514">MPSRSPLFRSPSFRGSSRPQPRCQGQCRGPPDAGLVRRRDGRSVLCFRTAEGDGLVRAAG</sequence>
<feature type="compositionally biased region" description="Low complexity" evidence="1">
    <location>
        <begin position="1"/>
        <end position="22"/>
    </location>
</feature>
<reference evidence="2 3" key="1">
    <citation type="submission" date="2019-04" db="EMBL/GenBank/DDBJ databases">
        <title>Streptomyces rhizosphaericola sp. nov., an actinobacterium isolated from the wheat rhizosphere.</title>
        <authorList>
            <person name="Vargas Hoyos H.A."/>
            <person name="Santos S.N."/>
            <person name="Genuario D.B."/>
            <person name="Melo I.S."/>
            <person name="Da Silva L.J."/>
            <person name="Da Silva F.S.P."/>
            <person name="Zucchi T.D."/>
        </authorList>
    </citation>
    <scope>NUCLEOTIDE SEQUENCE [LARGE SCALE GENOMIC DNA]</scope>
    <source>
        <strain evidence="2 3">1AS2c</strain>
    </source>
</reference>
<name>A0ABY2P6A1_9ACTN</name>
<evidence type="ECO:0000256" key="1">
    <source>
        <dbReference type="SAM" id="MobiDB-lite"/>
    </source>
</evidence>
<evidence type="ECO:0000313" key="3">
    <source>
        <dbReference type="Proteomes" id="UP000306274"/>
    </source>
</evidence>
<organism evidence="2 3">
    <name type="scientific">Streptomyces rhizosphaericola</name>
    <dbReference type="NCBI Taxonomy" id="2564098"/>
    <lineage>
        <taxon>Bacteria</taxon>
        <taxon>Bacillati</taxon>
        <taxon>Actinomycetota</taxon>
        <taxon>Actinomycetes</taxon>
        <taxon>Kitasatosporales</taxon>
        <taxon>Streptomycetaceae</taxon>
        <taxon>Streptomyces</taxon>
    </lineage>
</organism>